<keyword evidence="3 5" id="KW-0808">Transferase</keyword>
<sequence length="219" mass="24735">MTDTRKPAAPAIPLTFETRDSNSPDFWNERFDQHFTPWDQAGVPEAFQTFALAHRDTLQNVLIPGCGSAYEALWLARENWPVKAIDFSPSAVAAAREQLGEHAGVVEQADFFAYRPPFETNWIYERAFLCALPRERWQDYAVRMAELLRPGALLAGFYFLGATPKGPPFGIERSALDALLTPYFELVEEHEVTGSIDVFAGRERWLTWRRRAPQAGSAA</sequence>
<dbReference type="InterPro" id="IPR008854">
    <property type="entry name" value="TPMT"/>
</dbReference>
<dbReference type="PROSITE" id="PS51585">
    <property type="entry name" value="SAM_MT_TPMT"/>
    <property type="match status" value="1"/>
</dbReference>
<gene>
    <name evidence="5" type="ORF">EOS_29055</name>
</gene>
<evidence type="ECO:0000313" key="6">
    <source>
        <dbReference type="Proteomes" id="UP000035963"/>
    </source>
</evidence>
<dbReference type="Proteomes" id="UP000035963">
    <property type="component" value="Unassembled WGS sequence"/>
</dbReference>
<dbReference type="Pfam" id="PF05724">
    <property type="entry name" value="TPMT"/>
    <property type="match status" value="1"/>
</dbReference>
<proteinExistence type="predicted"/>
<evidence type="ECO:0000256" key="2">
    <source>
        <dbReference type="ARBA" id="ARBA00022603"/>
    </source>
</evidence>
<evidence type="ECO:0000256" key="3">
    <source>
        <dbReference type="ARBA" id="ARBA00022679"/>
    </source>
</evidence>
<keyword evidence="2 5" id="KW-0489">Methyltransferase</keyword>
<accession>A0A0J1FSL7</accession>
<name>A0A0J1FSL7_9BURK</name>
<dbReference type="PANTHER" id="PTHR32183">
    <property type="match status" value="1"/>
</dbReference>
<keyword evidence="6" id="KW-1185">Reference proteome</keyword>
<dbReference type="PANTHER" id="PTHR32183:SF6">
    <property type="entry name" value="CYSTEINE SULFINATE DESULFINASE_CYSTEINE DESULFURASE AND RELATED ENZYMES"/>
    <property type="match status" value="1"/>
</dbReference>
<evidence type="ECO:0000313" key="5">
    <source>
        <dbReference type="EMBL" id="KLU22778.1"/>
    </source>
</evidence>
<evidence type="ECO:0000256" key="1">
    <source>
        <dbReference type="ARBA" id="ARBA00022553"/>
    </source>
</evidence>
<evidence type="ECO:0000256" key="4">
    <source>
        <dbReference type="ARBA" id="ARBA00022691"/>
    </source>
</evidence>
<dbReference type="PATRIC" id="fig|908627.4.peg.6494"/>
<dbReference type="GO" id="GO:0032259">
    <property type="term" value="P:methylation"/>
    <property type="evidence" value="ECO:0007669"/>
    <property type="project" value="UniProtKB-KW"/>
</dbReference>
<keyword evidence="1" id="KW-0597">Phosphoprotein</keyword>
<dbReference type="AlphaFoldDB" id="A0A0J1FSL7"/>
<dbReference type="EMBL" id="AEJF01000173">
    <property type="protein sequence ID" value="KLU22778.1"/>
    <property type="molecule type" value="Genomic_DNA"/>
</dbReference>
<protein>
    <submittedName>
        <fullName evidence="5">Thiopurine S-methyltransferase</fullName>
    </submittedName>
</protein>
<organism evidence="5 6">
    <name type="scientific">Caballeronia mineralivorans PML1(12)</name>
    <dbReference type="NCBI Taxonomy" id="908627"/>
    <lineage>
        <taxon>Bacteria</taxon>
        <taxon>Pseudomonadati</taxon>
        <taxon>Pseudomonadota</taxon>
        <taxon>Betaproteobacteria</taxon>
        <taxon>Burkholderiales</taxon>
        <taxon>Burkholderiaceae</taxon>
        <taxon>Caballeronia</taxon>
    </lineage>
</organism>
<dbReference type="InterPro" id="IPR029063">
    <property type="entry name" value="SAM-dependent_MTases_sf"/>
</dbReference>
<comment type="caution">
    <text evidence="5">The sequence shown here is derived from an EMBL/GenBank/DDBJ whole genome shotgun (WGS) entry which is preliminary data.</text>
</comment>
<dbReference type="OrthoDB" id="9778208at2"/>
<dbReference type="GO" id="GO:0008757">
    <property type="term" value="F:S-adenosylmethionine-dependent methyltransferase activity"/>
    <property type="evidence" value="ECO:0007669"/>
    <property type="project" value="InterPro"/>
</dbReference>
<reference evidence="5 6" key="1">
    <citation type="journal article" date="2015" name="Genome Announc.">
        <title>Draft Genome Sequence of Burkholderia sp. Strain PML1(12), an Ectomycorrhizosphere-Inhabiting Bacterium with Effective Mineral-Weathering Ability.</title>
        <authorList>
            <person name="Uroz S."/>
            <person name="Oger P."/>
        </authorList>
    </citation>
    <scope>NUCLEOTIDE SEQUENCE [LARGE SCALE GENOMIC DNA]</scope>
    <source>
        <strain evidence="6">PML1(12)</strain>
    </source>
</reference>
<keyword evidence="4" id="KW-0949">S-adenosyl-L-methionine</keyword>
<dbReference type="RefSeq" id="WP_047895641.1">
    <property type="nucleotide sequence ID" value="NZ_AEJF01000173.1"/>
</dbReference>
<dbReference type="SUPFAM" id="SSF53335">
    <property type="entry name" value="S-adenosyl-L-methionine-dependent methyltransferases"/>
    <property type="match status" value="1"/>
</dbReference>
<dbReference type="CDD" id="cd02440">
    <property type="entry name" value="AdoMet_MTases"/>
    <property type="match status" value="1"/>
</dbReference>
<dbReference type="Gene3D" id="3.40.50.150">
    <property type="entry name" value="Vaccinia Virus protein VP39"/>
    <property type="match status" value="1"/>
</dbReference>